<accession>A0ABR1EXB9</accession>
<sequence>MYSTVIAYMNVYGAFEIRPYNLFAWIARSPLREAISPRNHVGSVVCCIVRVSLPLSNSRPCNPCNWKSSVLVVLGEQLQLLVWLGGPVSVVRGLEQLPLSTVHVHNIPLYFLQKPVNGVVYTCMILFVMESAISKYDRLLAD</sequence>
<gene>
    <name evidence="2" type="primary">Necator_2022.05.29.01.07.g34</name>
    <name evidence="1" type="synonym">Necator_chrX.g26582</name>
    <name evidence="1" type="ORF">RB195_026414</name>
    <name evidence="2" type="ORF">RB195_026483</name>
</gene>
<dbReference type="EMBL" id="JAVFWL010000006">
    <property type="protein sequence ID" value="KAK6767128.1"/>
    <property type="molecule type" value="Genomic_DNA"/>
</dbReference>
<proteinExistence type="predicted"/>
<organism evidence="2 3">
    <name type="scientific">Necator americanus</name>
    <name type="common">Human hookworm</name>
    <dbReference type="NCBI Taxonomy" id="51031"/>
    <lineage>
        <taxon>Eukaryota</taxon>
        <taxon>Metazoa</taxon>
        <taxon>Ecdysozoa</taxon>
        <taxon>Nematoda</taxon>
        <taxon>Chromadorea</taxon>
        <taxon>Rhabditida</taxon>
        <taxon>Rhabditina</taxon>
        <taxon>Rhabditomorpha</taxon>
        <taxon>Strongyloidea</taxon>
        <taxon>Ancylostomatidae</taxon>
        <taxon>Bunostominae</taxon>
        <taxon>Necator</taxon>
    </lineage>
</organism>
<comment type="caution">
    <text evidence="2">The sequence shown here is derived from an EMBL/GenBank/DDBJ whole genome shotgun (WGS) entry which is preliminary data.</text>
</comment>
<evidence type="ECO:0000313" key="3">
    <source>
        <dbReference type="Proteomes" id="UP001303046"/>
    </source>
</evidence>
<dbReference type="Proteomes" id="UP001303046">
    <property type="component" value="Unassembled WGS sequence"/>
</dbReference>
<keyword evidence="3" id="KW-1185">Reference proteome</keyword>
<evidence type="ECO:0000313" key="2">
    <source>
        <dbReference type="EMBL" id="KAK6767233.1"/>
    </source>
</evidence>
<reference evidence="2 3" key="1">
    <citation type="submission" date="2023-08" db="EMBL/GenBank/DDBJ databases">
        <title>A Necator americanus chromosomal reference genome.</title>
        <authorList>
            <person name="Ilik V."/>
            <person name="Petrzelkova K.J."/>
            <person name="Pardy F."/>
            <person name="Fuh T."/>
            <person name="Niatou-Singa F.S."/>
            <person name="Gouil Q."/>
            <person name="Baker L."/>
            <person name="Ritchie M.E."/>
            <person name="Jex A.R."/>
            <person name="Gazzola D."/>
            <person name="Li H."/>
            <person name="Toshio Fujiwara R."/>
            <person name="Zhan B."/>
            <person name="Aroian R.V."/>
            <person name="Pafco B."/>
            <person name="Schwarz E.M."/>
        </authorList>
    </citation>
    <scope>NUCLEOTIDE SEQUENCE [LARGE SCALE GENOMIC DNA]</scope>
    <source>
        <strain evidence="2 3">Aroian</strain>
        <tissue evidence="2">Whole animal</tissue>
    </source>
</reference>
<dbReference type="EMBL" id="JAVFWL010000007">
    <property type="protein sequence ID" value="KAK6767233.1"/>
    <property type="molecule type" value="Genomic_DNA"/>
</dbReference>
<name>A0ABR1EXB9_NECAM</name>
<protein>
    <submittedName>
        <fullName evidence="2">Uncharacterized protein</fullName>
    </submittedName>
</protein>
<evidence type="ECO:0000313" key="1">
    <source>
        <dbReference type="EMBL" id="KAK6767128.1"/>
    </source>
</evidence>